<dbReference type="Proteomes" id="UP000217431">
    <property type="component" value="Chromosome I"/>
</dbReference>
<dbReference type="Gene3D" id="2.130.10.10">
    <property type="entry name" value="YVTN repeat-like/Quinoprotein amine dehydrogenase"/>
    <property type="match status" value="1"/>
</dbReference>
<dbReference type="InterPro" id="IPR015943">
    <property type="entry name" value="WD40/YVTN_repeat-like_dom_sf"/>
</dbReference>
<reference evidence="4 5" key="1">
    <citation type="journal article" date="2016" name="DNA Res.">
        <title>The complete genome sequencing of Prevotella intermedia strain OMA14 and a subsequent fine-scale, intra-species genomic comparison reveal an unusual amplification of conjugative and mobile transposons and identify a novel Prevotella-lineage-specific repeat.</title>
        <authorList>
            <person name="Naito M."/>
            <person name="Ogura Y."/>
            <person name="Itoh T."/>
            <person name="Shoji M."/>
            <person name="Okamoto M."/>
            <person name="Hayashi T."/>
            <person name="Nakayama K."/>
        </authorList>
    </citation>
    <scope>NUCLEOTIDE SEQUENCE [LARGE SCALE GENOMIC DNA]</scope>
    <source>
        <strain evidence="4 5">OMA14</strain>
    </source>
</reference>
<feature type="domain" description="DUF6242" evidence="3">
    <location>
        <begin position="167"/>
        <end position="458"/>
    </location>
</feature>
<dbReference type="InterPro" id="IPR036278">
    <property type="entry name" value="Sialidase_sf"/>
</dbReference>
<dbReference type="Gene3D" id="2.60.40.2340">
    <property type="match status" value="1"/>
</dbReference>
<dbReference type="Pfam" id="PF19755">
    <property type="entry name" value="DUF6242"/>
    <property type="match status" value="1"/>
</dbReference>
<dbReference type="Pfam" id="PF25852">
    <property type="entry name" value="DUF6242_C"/>
    <property type="match status" value="1"/>
</dbReference>
<sequence length="465" mass="51960">MYNYSSMRNKIYSLIAMLTMALALTSCFSENEKKQETRPYETAIVAFSLQEVKFPLDTITKAGKDTTVIAKYKKLNKHRFYIDHNNGTIYNPDSLPYGARVKAVIASIATKSGGILYFKSLTDDKETLYNQKDSIDFSKPRTVTVYSQDGSLRRTYTISVNVHKQRGNEFTWKAFNDNADFALLENAKMVNHDGKIYVFGKKGSQTLGYFTSEEDGNTWTQLPVTFAAEAYKSVIVNQGAIYLLDNGQIKRTTNGKTWETTGTASLQQLVAASKTELYALSNSKTLMVSKDNGANWTTEALDTDAAKLPTEGVGYMCQPLAANSEIDRVVLFGTNATSNHAVIWNKLVDYTNAATNYKWSFVESGLSETFQLPKYKFLTVLHYNNKAMAFGITNDGKFAQIKESSNSGIVWTANKTYVYPAATPSGYFAATADSQNYIWIVSGSKVWKGRMNSMGWKKPQTDFTE</sequence>
<dbReference type="EMBL" id="AP014597">
    <property type="protein sequence ID" value="BAU17747.1"/>
    <property type="molecule type" value="Genomic_DNA"/>
</dbReference>
<evidence type="ECO:0000259" key="3">
    <source>
        <dbReference type="Pfam" id="PF25852"/>
    </source>
</evidence>
<evidence type="ECO:0000313" key="5">
    <source>
        <dbReference type="Proteomes" id="UP000217431"/>
    </source>
</evidence>
<organism evidence="4 5">
    <name type="scientific">Prevotella intermedia</name>
    <dbReference type="NCBI Taxonomy" id="28131"/>
    <lineage>
        <taxon>Bacteria</taxon>
        <taxon>Pseudomonadati</taxon>
        <taxon>Bacteroidota</taxon>
        <taxon>Bacteroidia</taxon>
        <taxon>Bacteroidales</taxon>
        <taxon>Prevotellaceae</taxon>
        <taxon>Prevotella</taxon>
    </lineage>
</organism>
<evidence type="ECO:0000256" key="1">
    <source>
        <dbReference type="SAM" id="SignalP"/>
    </source>
</evidence>
<dbReference type="InterPro" id="IPR058667">
    <property type="entry name" value="DUF6242_C"/>
</dbReference>
<proteinExistence type="predicted"/>
<dbReference type="STRING" id="28131.BWX40_01930"/>
<gene>
    <name evidence="4" type="ORF">PIOMA14_I_1239</name>
</gene>
<dbReference type="InterPro" id="IPR046209">
    <property type="entry name" value="DUF6242_N"/>
</dbReference>
<name>A0A0S3UJS5_PREIN</name>
<accession>A0A0S3UJS5</accession>
<feature type="domain" description="DUF6242" evidence="2">
    <location>
        <begin position="47"/>
        <end position="160"/>
    </location>
</feature>
<protein>
    <recommendedName>
        <fullName evidence="6">Exo-alpha-sialidase</fullName>
    </recommendedName>
</protein>
<feature type="chain" id="PRO_5006619878" description="Exo-alpha-sialidase" evidence="1">
    <location>
        <begin position="29"/>
        <end position="465"/>
    </location>
</feature>
<keyword evidence="1" id="KW-0732">Signal</keyword>
<evidence type="ECO:0008006" key="6">
    <source>
        <dbReference type="Google" id="ProtNLM"/>
    </source>
</evidence>
<evidence type="ECO:0000313" key="4">
    <source>
        <dbReference type="EMBL" id="BAU17747.1"/>
    </source>
</evidence>
<feature type="signal peptide" evidence="1">
    <location>
        <begin position="1"/>
        <end position="28"/>
    </location>
</feature>
<evidence type="ECO:0000259" key="2">
    <source>
        <dbReference type="Pfam" id="PF19755"/>
    </source>
</evidence>
<dbReference type="AlphaFoldDB" id="A0A0S3UJS5"/>
<dbReference type="SUPFAM" id="SSF50939">
    <property type="entry name" value="Sialidases"/>
    <property type="match status" value="1"/>
</dbReference>